<gene>
    <name evidence="8" type="ORF">PM3016_4750</name>
</gene>
<dbReference type="Proteomes" id="UP000007523">
    <property type="component" value="Chromosome"/>
</dbReference>
<feature type="domain" description="Glucose-methanol-choline oxidoreductase C-terminal" evidence="7">
    <location>
        <begin position="349"/>
        <end position="470"/>
    </location>
</feature>
<dbReference type="PANTHER" id="PTHR42784">
    <property type="entry name" value="PYRANOSE 2-OXIDASE"/>
    <property type="match status" value="1"/>
</dbReference>
<dbReference type="GO" id="GO:0016614">
    <property type="term" value="F:oxidoreductase activity, acting on CH-OH group of donors"/>
    <property type="evidence" value="ECO:0007669"/>
    <property type="project" value="InterPro"/>
</dbReference>
<keyword evidence="3" id="KW-0285">Flavoprotein</keyword>
<comment type="cofactor">
    <cofactor evidence="1">
        <name>FAD</name>
        <dbReference type="ChEBI" id="CHEBI:57692"/>
    </cofactor>
</comment>
<evidence type="ECO:0000313" key="9">
    <source>
        <dbReference type="Proteomes" id="UP000007523"/>
    </source>
</evidence>
<dbReference type="Pfam" id="PF05199">
    <property type="entry name" value="GMC_oxred_C"/>
    <property type="match status" value="1"/>
</dbReference>
<dbReference type="SUPFAM" id="SSF54373">
    <property type="entry name" value="FAD-linked reductases, C-terminal domain"/>
    <property type="match status" value="1"/>
</dbReference>
<feature type="domain" description="Glucose-methanol-choline oxidoreductase N-terminal" evidence="6">
    <location>
        <begin position="129"/>
        <end position="278"/>
    </location>
</feature>
<keyword evidence="5" id="KW-0560">Oxidoreductase</keyword>
<keyword evidence="9" id="KW-1185">Reference proteome</keyword>
<proteinExistence type="inferred from homology"/>
<dbReference type="AlphaFoldDB" id="H6NI87"/>
<evidence type="ECO:0000256" key="4">
    <source>
        <dbReference type="ARBA" id="ARBA00022827"/>
    </source>
</evidence>
<organism evidence="8 9">
    <name type="scientific">Paenibacillus mucilaginosus 3016</name>
    <dbReference type="NCBI Taxonomy" id="1116391"/>
    <lineage>
        <taxon>Bacteria</taxon>
        <taxon>Bacillati</taxon>
        <taxon>Bacillota</taxon>
        <taxon>Bacilli</taxon>
        <taxon>Bacillales</taxon>
        <taxon>Paenibacillaceae</taxon>
        <taxon>Paenibacillus</taxon>
    </lineage>
</organism>
<dbReference type="InterPro" id="IPR051473">
    <property type="entry name" value="P2Ox-like"/>
</dbReference>
<evidence type="ECO:0000256" key="1">
    <source>
        <dbReference type="ARBA" id="ARBA00001974"/>
    </source>
</evidence>
<dbReference type="EMBL" id="CP003235">
    <property type="protein sequence ID" value="AFC31490.1"/>
    <property type="molecule type" value="Genomic_DNA"/>
</dbReference>
<dbReference type="InterPro" id="IPR036188">
    <property type="entry name" value="FAD/NAD-bd_sf"/>
</dbReference>
<evidence type="ECO:0000256" key="3">
    <source>
        <dbReference type="ARBA" id="ARBA00022630"/>
    </source>
</evidence>
<dbReference type="Gene3D" id="3.50.50.60">
    <property type="entry name" value="FAD/NAD(P)-binding domain"/>
    <property type="match status" value="2"/>
</dbReference>
<dbReference type="STRING" id="1116391.PM3016_4750"/>
<evidence type="ECO:0000256" key="5">
    <source>
        <dbReference type="ARBA" id="ARBA00023002"/>
    </source>
</evidence>
<dbReference type="HOGENOM" id="CLU_469160_0_0_9"/>
<name>H6NI87_9BACL</name>
<keyword evidence="4" id="KW-0274">FAD</keyword>
<dbReference type="KEGG" id="pmq:PM3016_4750"/>
<dbReference type="PANTHER" id="PTHR42784:SF1">
    <property type="entry name" value="PYRANOSE 2-OXIDASE"/>
    <property type="match status" value="1"/>
</dbReference>
<evidence type="ECO:0000256" key="2">
    <source>
        <dbReference type="ARBA" id="ARBA00010790"/>
    </source>
</evidence>
<dbReference type="InterPro" id="IPR000172">
    <property type="entry name" value="GMC_OxRdtase_N"/>
</dbReference>
<evidence type="ECO:0000313" key="8">
    <source>
        <dbReference type="EMBL" id="AFC31490.1"/>
    </source>
</evidence>
<dbReference type="Pfam" id="PF00732">
    <property type="entry name" value="GMC_oxred_N"/>
    <property type="match status" value="1"/>
</dbReference>
<dbReference type="RefSeq" id="WP_014371182.1">
    <property type="nucleotide sequence ID" value="NC_016935.1"/>
</dbReference>
<comment type="similarity">
    <text evidence="2">Belongs to the GMC oxidoreductase family.</text>
</comment>
<dbReference type="GO" id="GO:0050660">
    <property type="term" value="F:flavin adenine dinucleotide binding"/>
    <property type="evidence" value="ECO:0007669"/>
    <property type="project" value="InterPro"/>
</dbReference>
<dbReference type="InterPro" id="IPR007867">
    <property type="entry name" value="GMC_OxRtase_C"/>
</dbReference>
<evidence type="ECO:0000259" key="7">
    <source>
        <dbReference type="Pfam" id="PF05199"/>
    </source>
</evidence>
<accession>H6NI87</accession>
<reference evidence="8 9" key="1">
    <citation type="journal article" date="2012" name="J. Bacteriol.">
        <title>Complete Genome Sequence of Paenibacillus mucilaginosus 3016, a Bacterium Functional as Microbial Fertilizer.</title>
        <authorList>
            <person name="Ma M."/>
            <person name="Wang Z."/>
            <person name="Li L."/>
            <person name="Jiang X."/>
            <person name="Guan D."/>
            <person name="Cao F."/>
            <person name="Chen H."/>
            <person name="Wang X."/>
            <person name="Shen D."/>
            <person name="Du B."/>
            <person name="Li J."/>
        </authorList>
    </citation>
    <scope>NUCLEOTIDE SEQUENCE [LARGE SCALE GENOMIC DNA]</scope>
    <source>
        <strain evidence="8 9">3016</strain>
    </source>
</reference>
<sequence>MEPYRVEWIPLTPAGEMAEREYDVLIVGSGAGGAAVLRRLAELWGGRGRKVGMLEAGGLLLPTHGQNLPTVTADRVVTELFARMSTPLGERLPDYPDAKLTFGLGGRTLFWTGGTPRMPACETADWPLSRQELERYYRLAEQAMDVTDGFAGGSALQDVLLSRLREHGYPHAAALPMAVRLDAARGGRLSSGSVFSSIDHLAYAQYRMPFDLAAGARVTEVLLDGGRAAGVKAVSGGRTQVIHARTVVVAAGGFITPQILLHSGVPGQAIGRYLTNHSTVRATGRLREGSPPEGPAVINVPQTEEAPYQIQLFGPAPHYAYPREHPAPVGDGPVDVQMNGFARVESRVENRVYLDPVQLDADGMPLLQVAFTRSSRDLETIDRTAQAMRQAAGALGLSLEEADGASQPKALPPGDDNHEACTCRMGRHPDTSAADPYGQIHGVPGLYIADNSLLPSIGAANPTLTTVALAIRTADCIAERLGG</sequence>
<evidence type="ECO:0000259" key="6">
    <source>
        <dbReference type="Pfam" id="PF00732"/>
    </source>
</evidence>
<dbReference type="SUPFAM" id="SSF51905">
    <property type="entry name" value="FAD/NAD(P)-binding domain"/>
    <property type="match status" value="1"/>
</dbReference>
<protein>
    <submittedName>
        <fullName evidence="8">2-keto-gluconate dehydrogenase</fullName>
    </submittedName>
</protein>